<dbReference type="RefSeq" id="WP_007343257.1">
    <property type="nucleotide sequence ID" value="NZ_GL878494.1"/>
</dbReference>
<organism evidence="4 5">
    <name type="scientific">Neisseria bacilliformis ATCC BAA-1200</name>
    <dbReference type="NCBI Taxonomy" id="888742"/>
    <lineage>
        <taxon>Bacteria</taxon>
        <taxon>Pseudomonadati</taxon>
        <taxon>Pseudomonadota</taxon>
        <taxon>Betaproteobacteria</taxon>
        <taxon>Neisseriales</taxon>
        <taxon>Neisseriaceae</taxon>
        <taxon>Neisseria</taxon>
    </lineage>
</organism>
<evidence type="ECO:0000256" key="2">
    <source>
        <dbReference type="ARBA" id="ARBA00023136"/>
    </source>
</evidence>
<proteinExistence type="predicted"/>
<keyword evidence="3" id="KW-0998">Cell outer membrane</keyword>
<dbReference type="InterPro" id="IPR036942">
    <property type="entry name" value="Beta-barrel_TonB_sf"/>
</dbReference>
<dbReference type="AlphaFoldDB" id="F2BEU5"/>
<comment type="caution">
    <text evidence="4">The sequence shown here is derived from an EMBL/GenBank/DDBJ whole genome shotgun (WGS) entry which is preliminary data.</text>
</comment>
<sequence>MRNTSLTYSDDKRWGITTSNKFKLNDKLDLTLAGSYQRESLTSKDNWWNDPLEKANPSIFRTQARDGWHKQWDTSFRFDWRPADWISISAGARKNGYAAFDRRLARGRAAKDRFYRAKGTEYRYVNWKMPAPADLQQAYNRFKTENEAIDAEKDTALDPLYQWKARAKTV</sequence>
<evidence type="ECO:0000313" key="4">
    <source>
        <dbReference type="EMBL" id="EGF10000.1"/>
    </source>
</evidence>
<evidence type="ECO:0000313" key="5">
    <source>
        <dbReference type="Proteomes" id="UP000004105"/>
    </source>
</evidence>
<evidence type="ECO:0000256" key="3">
    <source>
        <dbReference type="ARBA" id="ARBA00023237"/>
    </source>
</evidence>
<dbReference type="GO" id="GO:0009279">
    <property type="term" value="C:cell outer membrane"/>
    <property type="evidence" value="ECO:0007669"/>
    <property type="project" value="UniProtKB-SubCell"/>
</dbReference>
<reference evidence="4 5" key="1">
    <citation type="submission" date="2011-02" db="EMBL/GenBank/DDBJ databases">
        <authorList>
            <person name="Muzny D."/>
            <person name="Qin X."/>
            <person name="Deng J."/>
            <person name="Jiang H."/>
            <person name="Liu Y."/>
            <person name="Qu J."/>
            <person name="Song X.-Z."/>
            <person name="Zhang L."/>
            <person name="Thornton R."/>
            <person name="Coyle M."/>
            <person name="Francisco L."/>
            <person name="Jackson L."/>
            <person name="Javaid M."/>
            <person name="Korchina V."/>
            <person name="Kovar C."/>
            <person name="Mata R."/>
            <person name="Mathew T."/>
            <person name="Ngo R."/>
            <person name="Nguyen L."/>
            <person name="Nguyen N."/>
            <person name="Okwuonu G."/>
            <person name="Ongeri F."/>
            <person name="Pham C."/>
            <person name="Simmons D."/>
            <person name="Wilczek-Boney K."/>
            <person name="Hale W."/>
            <person name="Jakkamsetti A."/>
            <person name="Pham P."/>
            <person name="Ruth R."/>
            <person name="San Lucas F."/>
            <person name="Warren J."/>
            <person name="Zhang J."/>
            <person name="Zhao Z."/>
            <person name="Zhou C."/>
            <person name="Zhu D."/>
            <person name="Lee S."/>
            <person name="Bess C."/>
            <person name="Blankenburg K."/>
            <person name="Forbes L."/>
            <person name="Fu Q."/>
            <person name="Gubbala S."/>
            <person name="Hirani K."/>
            <person name="Jayaseelan J.C."/>
            <person name="Lara F."/>
            <person name="Munidasa M."/>
            <person name="Palculict T."/>
            <person name="Patil S."/>
            <person name="Pu L.-L."/>
            <person name="Saada N."/>
            <person name="Tang L."/>
            <person name="Weissenberger G."/>
            <person name="Zhu Y."/>
            <person name="Hemphill L."/>
            <person name="Shang Y."/>
            <person name="Youmans B."/>
            <person name="Ayvaz T."/>
            <person name="Ross M."/>
            <person name="Santibanez J."/>
            <person name="Aqrawi P."/>
            <person name="Gross S."/>
            <person name="Joshi V."/>
            <person name="Fowler G."/>
            <person name="Nazareth L."/>
            <person name="Reid J."/>
            <person name="Worley K."/>
            <person name="Petrosino J."/>
            <person name="Highlander S."/>
            <person name="Gibbs R."/>
        </authorList>
    </citation>
    <scope>NUCLEOTIDE SEQUENCE [LARGE SCALE GENOMIC DNA]</scope>
    <source>
        <strain evidence="4 5">ATCC BAA-1200</strain>
    </source>
</reference>
<name>F2BEU5_9NEIS</name>
<protein>
    <submittedName>
        <fullName evidence="4">Uncharacterized protein</fullName>
    </submittedName>
</protein>
<dbReference type="SUPFAM" id="SSF56935">
    <property type="entry name" value="Porins"/>
    <property type="match status" value="1"/>
</dbReference>
<dbReference type="Proteomes" id="UP000004105">
    <property type="component" value="Unassembled WGS sequence"/>
</dbReference>
<accession>F2BEU5</accession>
<dbReference type="HOGENOM" id="CLU_1569056_0_0_4"/>
<dbReference type="EMBL" id="AFAY01000046">
    <property type="protein sequence ID" value="EGF10000.1"/>
    <property type="molecule type" value="Genomic_DNA"/>
</dbReference>
<gene>
    <name evidence="4" type="ORF">HMPREF9123_2252</name>
</gene>
<dbReference type="Gene3D" id="2.40.170.20">
    <property type="entry name" value="TonB-dependent receptor, beta-barrel domain"/>
    <property type="match status" value="1"/>
</dbReference>
<evidence type="ECO:0000256" key="1">
    <source>
        <dbReference type="ARBA" id="ARBA00004442"/>
    </source>
</evidence>
<comment type="subcellular location">
    <subcellularLocation>
        <location evidence="1">Cell outer membrane</location>
    </subcellularLocation>
</comment>
<keyword evidence="2" id="KW-0472">Membrane</keyword>
<keyword evidence="5" id="KW-1185">Reference proteome</keyword>